<evidence type="ECO:0000313" key="2">
    <source>
        <dbReference type="Proteomes" id="UP000252085"/>
    </source>
</evidence>
<name>A0A367R8W6_NOSPU</name>
<gene>
    <name evidence="1" type="ORF">A6769_28670</name>
</gene>
<dbReference type="EMBL" id="LXQE01000168">
    <property type="protein sequence ID" value="RCJ32133.1"/>
    <property type="molecule type" value="Genomic_DNA"/>
</dbReference>
<dbReference type="Proteomes" id="UP000252085">
    <property type="component" value="Unassembled WGS sequence"/>
</dbReference>
<proteinExistence type="predicted"/>
<dbReference type="AlphaFoldDB" id="A0A367R8W6"/>
<evidence type="ECO:0000313" key="1">
    <source>
        <dbReference type="EMBL" id="RCJ32133.1"/>
    </source>
</evidence>
<organism evidence="1 2">
    <name type="scientific">Nostoc punctiforme NIES-2108</name>
    <dbReference type="NCBI Taxonomy" id="1356359"/>
    <lineage>
        <taxon>Bacteria</taxon>
        <taxon>Bacillati</taxon>
        <taxon>Cyanobacteriota</taxon>
        <taxon>Cyanophyceae</taxon>
        <taxon>Nostocales</taxon>
        <taxon>Nostocaceae</taxon>
        <taxon>Nostoc</taxon>
    </lineage>
</organism>
<accession>A0A367R8W6</accession>
<comment type="caution">
    <text evidence="1">The sequence shown here is derived from an EMBL/GenBank/DDBJ whole genome shotgun (WGS) entry which is preliminary data.</text>
</comment>
<protein>
    <submittedName>
        <fullName evidence="1">Uncharacterized protein</fullName>
    </submittedName>
</protein>
<sequence>MNLSDTEIEILLFGKWRFNTNWEKIFIEFKDNMTYEQTRIQTFLLSKPREFITGNKFTGVWHVNDRRLCLIVKTVPKSFFNLQILILSRVNLADMIASIYSIFVTENYEVIEIDKLKFLISDKNHRIAGIKIN</sequence>
<reference evidence="2" key="1">
    <citation type="submission" date="2016-04" db="EMBL/GenBank/DDBJ databases">
        <authorList>
            <person name="Tabuchi Yagui T.R."/>
        </authorList>
    </citation>
    <scope>NUCLEOTIDE SEQUENCE [LARGE SCALE GENOMIC DNA]</scope>
</reference>